<keyword evidence="6 8" id="KW-1133">Transmembrane helix</keyword>
<comment type="caution">
    <text evidence="9">The sequence shown here is derived from an EMBL/GenBank/DDBJ whole genome shotgun (WGS) entry which is preliminary data.</text>
</comment>
<dbReference type="EMBL" id="LCNM01000003">
    <property type="protein sequence ID" value="KKU56787.1"/>
    <property type="molecule type" value="Genomic_DNA"/>
</dbReference>
<evidence type="ECO:0000256" key="6">
    <source>
        <dbReference type="ARBA" id="ARBA00022989"/>
    </source>
</evidence>
<keyword evidence="7 8" id="KW-0472">Membrane</keyword>
<evidence type="ECO:0000256" key="7">
    <source>
        <dbReference type="ARBA" id="ARBA00023136"/>
    </source>
</evidence>
<name>A0A0G1RI93_9BACT</name>
<sequence>MPPPKRRLGLLLTIVALGLFLRLVWLSDFPPSLNWDEASLGYNAYSLLKTGHDEWGVAFPAIFRAFGDYKLPGYVYLAVPAVKLFGLTVPGVRLPSALAGTMLIFVTYLLARAFFSDTRISLLASFLVAVEPWTWFLSRVALEANLAALLIALGLLFILRRQTVWAVFFLGLSVWTYNSARLFVPILLLSFWLILRRLKLLPIHYLLLTILFIPMFFQLLSPVGLARFNWVSPIDQGAVNRINELRSSSQLPAPLSRFIYNRPSYLLFTITINYFGHFSPDFLFLKGGSHYQFNIPRSGLLSVINLPLFYLGIFLIFKSGNVNHKPLLILWLFMAPLPGSLTRDAPHTLRAMTLLPAPMLVISFAAVTLWQRLKKFSLQIASVYIIILFLSLVYYFITLIPVYRSTYSWAWQYGFKEAVSYVKAHYDEYDRIIITKKYGEPHIFFLFYWPVDPVAYQSDPGLVRYFRSDWYWVDSFAKFRFVNDWEMKDIVSLPHPGEKYLIVAGPENIPAGTVLSQISFLDGSPAFIIKEL</sequence>
<evidence type="ECO:0000256" key="2">
    <source>
        <dbReference type="ARBA" id="ARBA00022475"/>
    </source>
</evidence>
<feature type="transmembrane region" description="Helical" evidence="8">
    <location>
        <begin position="376"/>
        <end position="397"/>
    </location>
</feature>
<dbReference type="Proteomes" id="UP000034607">
    <property type="component" value="Unassembled WGS sequence"/>
</dbReference>
<protein>
    <submittedName>
        <fullName evidence="9">Uncharacterized protein</fullName>
    </submittedName>
</protein>
<evidence type="ECO:0000256" key="4">
    <source>
        <dbReference type="ARBA" id="ARBA00022679"/>
    </source>
</evidence>
<gene>
    <name evidence="9" type="ORF">UX78_C0003G0063</name>
</gene>
<feature type="transmembrane region" description="Helical" evidence="8">
    <location>
        <begin position="165"/>
        <end position="193"/>
    </location>
</feature>
<keyword evidence="3" id="KW-0328">Glycosyltransferase</keyword>
<feature type="transmembrane region" description="Helical" evidence="8">
    <location>
        <begin position="323"/>
        <end position="341"/>
    </location>
</feature>
<reference evidence="9 10" key="1">
    <citation type="journal article" date="2015" name="Nature">
        <title>rRNA introns, odd ribosomes, and small enigmatic genomes across a large radiation of phyla.</title>
        <authorList>
            <person name="Brown C.T."/>
            <person name="Hug L.A."/>
            <person name="Thomas B.C."/>
            <person name="Sharon I."/>
            <person name="Castelle C.J."/>
            <person name="Singh A."/>
            <person name="Wilkins M.J."/>
            <person name="Williams K.H."/>
            <person name="Banfield J.F."/>
        </authorList>
    </citation>
    <scope>NUCLEOTIDE SEQUENCE [LARGE SCALE GENOMIC DNA]</scope>
</reference>
<organism evidence="9 10">
    <name type="scientific">Candidatus Amesbacteria bacterium GW2011_GWA2_47_11</name>
    <dbReference type="NCBI Taxonomy" id="1618357"/>
    <lineage>
        <taxon>Bacteria</taxon>
        <taxon>Candidatus Amesiibacteriota</taxon>
    </lineage>
</organism>
<keyword evidence="5 8" id="KW-0812">Transmembrane</keyword>
<evidence type="ECO:0000313" key="10">
    <source>
        <dbReference type="Proteomes" id="UP000034607"/>
    </source>
</evidence>
<dbReference type="PANTHER" id="PTHR33908">
    <property type="entry name" value="MANNOSYLTRANSFERASE YKCB-RELATED"/>
    <property type="match status" value="1"/>
</dbReference>
<keyword evidence="4" id="KW-0808">Transferase</keyword>
<feature type="transmembrane region" description="Helical" evidence="8">
    <location>
        <begin position="136"/>
        <end position="159"/>
    </location>
</feature>
<evidence type="ECO:0000256" key="5">
    <source>
        <dbReference type="ARBA" id="ARBA00022692"/>
    </source>
</evidence>
<dbReference type="InterPro" id="IPR050297">
    <property type="entry name" value="LipidA_mod_glycosyltrf_83"/>
</dbReference>
<dbReference type="GO" id="GO:0005886">
    <property type="term" value="C:plasma membrane"/>
    <property type="evidence" value="ECO:0007669"/>
    <property type="project" value="UniProtKB-SubCell"/>
</dbReference>
<feature type="transmembrane region" description="Helical" evidence="8">
    <location>
        <begin position="297"/>
        <end position="317"/>
    </location>
</feature>
<dbReference type="PANTHER" id="PTHR33908:SF11">
    <property type="entry name" value="MEMBRANE PROTEIN"/>
    <property type="match status" value="1"/>
</dbReference>
<dbReference type="AlphaFoldDB" id="A0A0G1RI93"/>
<dbReference type="GO" id="GO:0009103">
    <property type="term" value="P:lipopolysaccharide biosynthetic process"/>
    <property type="evidence" value="ECO:0007669"/>
    <property type="project" value="UniProtKB-ARBA"/>
</dbReference>
<accession>A0A0G1RI93</accession>
<proteinExistence type="predicted"/>
<dbReference type="GO" id="GO:0016763">
    <property type="term" value="F:pentosyltransferase activity"/>
    <property type="evidence" value="ECO:0007669"/>
    <property type="project" value="TreeGrafter"/>
</dbReference>
<feature type="transmembrane region" description="Helical" evidence="8">
    <location>
        <begin position="205"/>
        <end position="225"/>
    </location>
</feature>
<comment type="subcellular location">
    <subcellularLocation>
        <location evidence="1">Cell membrane</location>
        <topology evidence="1">Multi-pass membrane protein</topology>
    </subcellularLocation>
</comment>
<evidence type="ECO:0000256" key="1">
    <source>
        <dbReference type="ARBA" id="ARBA00004651"/>
    </source>
</evidence>
<feature type="transmembrane region" description="Helical" evidence="8">
    <location>
        <begin position="353"/>
        <end position="370"/>
    </location>
</feature>
<feature type="transmembrane region" description="Helical" evidence="8">
    <location>
        <begin position="265"/>
        <end position="285"/>
    </location>
</feature>
<evidence type="ECO:0000313" key="9">
    <source>
        <dbReference type="EMBL" id="KKU56787.1"/>
    </source>
</evidence>
<keyword evidence="2" id="KW-1003">Cell membrane</keyword>
<evidence type="ECO:0000256" key="3">
    <source>
        <dbReference type="ARBA" id="ARBA00022676"/>
    </source>
</evidence>
<feature type="transmembrane region" description="Helical" evidence="8">
    <location>
        <begin position="94"/>
        <end position="115"/>
    </location>
</feature>
<evidence type="ECO:0000256" key="8">
    <source>
        <dbReference type="SAM" id="Phobius"/>
    </source>
</evidence>